<dbReference type="EMBL" id="AAJBIA010000052">
    <property type="protein sequence ID" value="ECK2957853.1"/>
    <property type="molecule type" value="Genomic_DNA"/>
</dbReference>
<evidence type="ECO:0000313" key="1">
    <source>
        <dbReference type="EMBL" id="ECK2957853.1"/>
    </source>
</evidence>
<name>A0A5Y4YNI9_CAMJU</name>
<protein>
    <submittedName>
        <fullName evidence="1">Oxidoreductase</fullName>
    </submittedName>
</protein>
<sequence>FWKYLEISFILVKGAFLKDKNDFLIAAKNYAFKHASPYDFKLNMNAEKPKLDVSKSFRMTLIYLCGGLDFEGVAYSILKAFEDNIAKISSLKAS</sequence>
<reference evidence="1" key="1">
    <citation type="submission" date="2019-07" db="EMBL/GenBank/DDBJ databases">
        <authorList>
            <consortium name="PulseNet: The National Subtyping Network for Foodborne Disease Surveillance"/>
            <person name="Tarr C.L."/>
            <person name="Trees E."/>
            <person name="Katz L.S."/>
            <person name="Carleton-Romer H.A."/>
            <person name="Stroika S."/>
            <person name="Kucerova Z."/>
            <person name="Roache K.F."/>
            <person name="Sabol A.L."/>
            <person name="Besser J."/>
            <person name="Gerner-Smidt P."/>
        </authorList>
    </citation>
    <scope>NUCLEOTIDE SEQUENCE</scope>
    <source>
        <strain evidence="1">PNUSAC010543</strain>
    </source>
</reference>
<feature type="non-terminal residue" evidence="1">
    <location>
        <position position="1"/>
    </location>
</feature>
<organism evidence="1">
    <name type="scientific">Campylobacter jejuni</name>
    <dbReference type="NCBI Taxonomy" id="197"/>
    <lineage>
        <taxon>Bacteria</taxon>
        <taxon>Pseudomonadati</taxon>
        <taxon>Campylobacterota</taxon>
        <taxon>Epsilonproteobacteria</taxon>
        <taxon>Campylobacterales</taxon>
        <taxon>Campylobacteraceae</taxon>
        <taxon>Campylobacter</taxon>
    </lineage>
</organism>
<comment type="caution">
    <text evidence="1">The sequence shown here is derived from an EMBL/GenBank/DDBJ whole genome shotgun (WGS) entry which is preliminary data.</text>
</comment>
<gene>
    <name evidence="1" type="ORF">FQZ36_07510</name>
</gene>
<dbReference type="AlphaFoldDB" id="A0A5Y4YNI9"/>
<accession>A0A5Y4YNI9</accession>
<proteinExistence type="predicted"/>